<keyword evidence="1" id="KW-1133">Transmembrane helix</keyword>
<proteinExistence type="predicted"/>
<gene>
    <name evidence="2 3" type="ordered locus">At5g27893</name>
</gene>
<dbReference type="GeneID" id="28721205"/>
<keyword evidence="1" id="KW-0472">Membrane</keyword>
<sequence>MSVFVVGFENVPHLEFGEMAIVRDHREAESHVFGVVGARSDFGKQFALRQGHQFVLRTFRTWSLGRWLRDHREAESHVFGVVGARSDFGKQFALQQGHQFVWSFVRPDHRVNPRLFARGHPDGNPCSQVQCRRQARCLPLLLLLRQGVVWHVRDSSQVERVLGSLVAVALRQVLAVVGWRRTRFYLMCLSCPLLFCGSLGTIMLLVLIR</sequence>
<keyword evidence="1 3" id="KW-0812">Transmembrane</keyword>
<name>A0A1P8BEL9_ARATH</name>
<organism evidence="3 4">
    <name type="scientific">Arabidopsis thaliana</name>
    <name type="common">Mouse-ear cress</name>
    <dbReference type="NCBI Taxonomy" id="3702"/>
    <lineage>
        <taxon>Eukaryota</taxon>
        <taxon>Viridiplantae</taxon>
        <taxon>Streptophyta</taxon>
        <taxon>Embryophyta</taxon>
        <taxon>Tracheophyta</taxon>
        <taxon>Spermatophyta</taxon>
        <taxon>Magnoliopsida</taxon>
        <taxon>eudicotyledons</taxon>
        <taxon>Gunneridae</taxon>
        <taxon>Pentapetalae</taxon>
        <taxon>rosids</taxon>
        <taxon>malvids</taxon>
        <taxon>Brassicales</taxon>
        <taxon>Brassicaceae</taxon>
        <taxon>Camelineae</taxon>
        <taxon>Arabidopsis</taxon>
    </lineage>
</organism>
<reference evidence="3 4" key="1">
    <citation type="journal article" date="2000" name="Nature">
        <title>Sequence and analysis of chromosome 5 of the plant Arabidopsis thaliana.</title>
        <authorList>
            <consortium name="Kazusa DNA Research Institute"/>
            <consortium name="Cold Spring Harbor and Washington University in St Louis Sequencing Consortium"/>
            <consortium name="European Union Arabidopsis Genome Sequencing Consortium"/>
            <person name="Tabata S."/>
            <person name="Kaneko T."/>
            <person name="Nakamura Y."/>
            <person name="Kotani H."/>
            <person name="Kato T."/>
            <person name="Asamizu E."/>
            <person name="Miyajima N."/>
            <person name="Sasamoto S."/>
            <person name="Kimura T."/>
            <person name="Hosouchi T."/>
            <person name="Kawashima K."/>
            <person name="Kohara M."/>
            <person name="Matsumoto M."/>
            <person name="Matsuno A."/>
            <person name="Muraki A."/>
            <person name="Nakayama S."/>
            <person name="Nakazaki N."/>
            <person name="Naruo K."/>
            <person name="Okumura S."/>
            <person name="Shinpo S."/>
            <person name="Takeuchi C."/>
            <person name="Wada T."/>
            <person name="Watanabe A."/>
            <person name="Yamada M."/>
            <person name="Yasuda M."/>
            <person name="Sato S."/>
            <person name="de la Bastide M."/>
            <person name="Huang E."/>
            <person name="Spiegel L."/>
            <person name="Gnoj L."/>
            <person name="O'Shaughnessy A."/>
            <person name="Preston R."/>
            <person name="Habermann K."/>
            <person name="Murray J."/>
            <person name="Johnson D."/>
            <person name="Rohlfing T."/>
            <person name="Nelson J."/>
            <person name="Stoneking T."/>
            <person name="Pepin K."/>
            <person name="Spieth J."/>
            <person name="Sekhon M."/>
            <person name="Armstrong J."/>
            <person name="Becker M."/>
            <person name="Belter E."/>
            <person name="Cordum H."/>
            <person name="Cordes M."/>
            <person name="Courtney L."/>
            <person name="Courtney W."/>
            <person name="Dante M."/>
            <person name="Du H."/>
            <person name="Edwards J."/>
            <person name="Fryman J."/>
            <person name="Haakensen B."/>
            <person name="Lamar E."/>
            <person name="Latreille P."/>
            <person name="Leonard S."/>
            <person name="Meyer R."/>
            <person name="Mulvaney E."/>
            <person name="Ozersky P."/>
            <person name="Riley A."/>
            <person name="Strowmatt C."/>
            <person name="Wagner-McPherson C."/>
            <person name="Wollam A."/>
            <person name="Yoakum M."/>
            <person name="Bell M."/>
            <person name="Dedhia N."/>
            <person name="Parnell L."/>
            <person name="Shah R."/>
            <person name="Rodriguez M."/>
            <person name="See L.H."/>
            <person name="Vil D."/>
            <person name="Baker J."/>
            <person name="Kirchoff K."/>
            <person name="Toth K."/>
            <person name="King L."/>
            <person name="Bahret A."/>
            <person name="Miller B."/>
            <person name="Marra M."/>
            <person name="Martienssen R."/>
            <person name="McCombie W.R."/>
            <person name="Wilson R.K."/>
            <person name="Murphy G."/>
            <person name="Bancroft I."/>
            <person name="Volckaert G."/>
            <person name="Wambutt R."/>
            <person name="Dusterhoft A."/>
            <person name="Stiekema W."/>
            <person name="Pohl T."/>
            <person name="Entian K.D."/>
            <person name="Terryn N."/>
            <person name="Hartley N."/>
            <person name="Bent E."/>
            <person name="Johnson S."/>
            <person name="Langham S.A."/>
            <person name="McCullagh B."/>
            <person name="Robben J."/>
            <person name="Grymonprez B."/>
            <person name="Zimmermann W."/>
            <person name="Ramsperger U."/>
            <person name="Wedler H."/>
            <person name="Balke K."/>
            <person name="Wedler E."/>
            <person name="Peters S."/>
            <person name="van Staveren M."/>
            <person name="Dirkse W."/>
            <person name="Mooijman P."/>
            <person name="Lankhorst R.K."/>
            <person name="Weitzenegger T."/>
            <person name="Bothe G."/>
            <person name="Rose M."/>
            <person name="Hauf J."/>
            <person name="Berneiser S."/>
            <person name="Hempel S."/>
            <person name="Feldpausch M."/>
            <person name="Lamberth S."/>
            <person name="Villarroel R."/>
            <person name="Gielen J."/>
            <person name="Ardiles W."/>
            <person name="Bents O."/>
            <person name="Lemcke K."/>
            <person name="Kolesov G."/>
            <person name="Mayer K."/>
            <person name="Rudd S."/>
            <person name="Schoof H."/>
            <person name="Schueller C."/>
            <person name="Zaccaria P."/>
            <person name="Mewes H.W."/>
            <person name="Bevan M."/>
            <person name="Fransz P."/>
        </authorList>
    </citation>
    <scope>NUCLEOTIDE SEQUENCE [LARGE SCALE GENOMIC DNA]</scope>
    <source>
        <strain evidence="4">cv. Columbia</strain>
    </source>
</reference>
<evidence type="ECO:0000313" key="4">
    <source>
        <dbReference type="Proteomes" id="UP000006548"/>
    </source>
</evidence>
<reference evidence="4" key="2">
    <citation type="journal article" date="2017" name="Plant J.">
        <title>Araport11: a complete reannotation of the Arabidopsis thaliana reference genome.</title>
        <authorList>
            <person name="Cheng C.Y."/>
            <person name="Krishnakumar V."/>
            <person name="Chan A.P."/>
            <person name="Thibaud-Nissen F."/>
            <person name="Schobel S."/>
            <person name="Town C.D."/>
        </authorList>
    </citation>
    <scope>GENOME REANNOTATION</scope>
    <source>
        <strain evidence="4">cv. Columbia</strain>
    </source>
</reference>
<protein>
    <submittedName>
        <fullName evidence="3">Transmembrane protein</fullName>
    </submittedName>
</protein>
<evidence type="ECO:0000256" key="1">
    <source>
        <dbReference type="SAM" id="Phobius"/>
    </source>
</evidence>
<dbReference type="RefSeq" id="NP_001331678.1">
    <property type="nucleotide sequence ID" value="NM_001344045.1"/>
</dbReference>
<dbReference type="KEGG" id="ath:AT5G27893"/>
<dbReference type="AlphaFoldDB" id="A0A1P8BEL9"/>
<evidence type="ECO:0000313" key="3">
    <source>
        <dbReference type="EMBL" id="ANM70040.1"/>
    </source>
</evidence>
<dbReference type="TAIR" id="AT5G27893"/>
<dbReference type="Araport" id="AT5G27893"/>
<dbReference type="ExpressionAtlas" id="A0A1P8BEL9">
    <property type="expression patterns" value="baseline and differential"/>
</dbReference>
<dbReference type="InParanoid" id="A0A1P8BEL9"/>
<dbReference type="Proteomes" id="UP000006548">
    <property type="component" value="Chromosome 5"/>
</dbReference>
<evidence type="ECO:0000313" key="2">
    <source>
        <dbReference type="Araport" id="AT5G27893"/>
    </source>
</evidence>
<dbReference type="EMBL" id="CP002688">
    <property type="protein sequence ID" value="ANM70040.1"/>
    <property type="molecule type" value="Genomic_DNA"/>
</dbReference>
<feature type="transmembrane region" description="Helical" evidence="1">
    <location>
        <begin position="184"/>
        <end position="208"/>
    </location>
</feature>
<accession>A0A1P8BEL9</accession>
<keyword evidence="4" id="KW-1185">Reference proteome</keyword>